<keyword evidence="3" id="KW-1185">Reference proteome</keyword>
<feature type="signal peptide" evidence="1">
    <location>
        <begin position="1"/>
        <end position="29"/>
    </location>
</feature>
<name>A0A7W3LK96_ACTNM</name>
<dbReference type="Proteomes" id="UP000572680">
    <property type="component" value="Unassembled WGS sequence"/>
</dbReference>
<gene>
    <name evidence="2" type="ORF">HNR61_001298</name>
</gene>
<dbReference type="InterPro" id="IPR006311">
    <property type="entry name" value="TAT_signal"/>
</dbReference>
<dbReference type="AlphaFoldDB" id="A0A7W3LK96"/>
<dbReference type="PROSITE" id="PS51318">
    <property type="entry name" value="TAT"/>
    <property type="match status" value="1"/>
</dbReference>
<accession>A0A7W3LK96</accession>
<proteinExistence type="predicted"/>
<evidence type="ECO:0000313" key="2">
    <source>
        <dbReference type="EMBL" id="MBA8949700.1"/>
    </source>
</evidence>
<protein>
    <submittedName>
        <fullName evidence="2">Uncharacterized protein</fullName>
    </submittedName>
</protein>
<keyword evidence="1" id="KW-0732">Signal</keyword>
<sequence length="229" mass="24364">MTQILRRGLAVAAGAVVAGAVLAPLPAHAGTDVEAASALGKKTFSYPYSKGYCFYSKPLKKAMKVRVSGKLRYVRNAYKFNRGIRVRFHDPTLVEPKVTLATATKCSGGRAAKVSKAKVEQLWYDWSCKTNVSVFVGLPWQAGVGATRSCGKTKRAHRSTGYGAGSGFVQHNSGAPAKWGWGRDGKGIKKGGRICLHGDGAATIWSGNRSDSVIRALDVCVPASYKGLS</sequence>
<dbReference type="RefSeq" id="WP_182842087.1">
    <property type="nucleotide sequence ID" value="NZ_BAAALP010000012.1"/>
</dbReference>
<evidence type="ECO:0000256" key="1">
    <source>
        <dbReference type="SAM" id="SignalP"/>
    </source>
</evidence>
<dbReference type="EMBL" id="JACJIA010000001">
    <property type="protein sequence ID" value="MBA8949700.1"/>
    <property type="molecule type" value="Genomic_DNA"/>
</dbReference>
<organism evidence="2 3">
    <name type="scientific">Actinomadura namibiensis</name>
    <dbReference type="NCBI Taxonomy" id="182080"/>
    <lineage>
        <taxon>Bacteria</taxon>
        <taxon>Bacillati</taxon>
        <taxon>Actinomycetota</taxon>
        <taxon>Actinomycetes</taxon>
        <taxon>Streptosporangiales</taxon>
        <taxon>Thermomonosporaceae</taxon>
        <taxon>Actinomadura</taxon>
    </lineage>
</organism>
<reference evidence="2 3" key="1">
    <citation type="submission" date="2020-08" db="EMBL/GenBank/DDBJ databases">
        <title>Genomic Encyclopedia of Type Strains, Phase IV (KMG-IV): sequencing the most valuable type-strain genomes for metagenomic binning, comparative biology and taxonomic classification.</title>
        <authorList>
            <person name="Goeker M."/>
        </authorList>
    </citation>
    <scope>NUCLEOTIDE SEQUENCE [LARGE SCALE GENOMIC DNA]</scope>
    <source>
        <strain evidence="2 3">DSM 44197</strain>
    </source>
</reference>
<feature type="chain" id="PRO_5030696115" evidence="1">
    <location>
        <begin position="30"/>
        <end position="229"/>
    </location>
</feature>
<evidence type="ECO:0000313" key="3">
    <source>
        <dbReference type="Proteomes" id="UP000572680"/>
    </source>
</evidence>
<comment type="caution">
    <text evidence="2">The sequence shown here is derived from an EMBL/GenBank/DDBJ whole genome shotgun (WGS) entry which is preliminary data.</text>
</comment>